<feature type="transmembrane region" description="Helical" evidence="9">
    <location>
        <begin position="309"/>
        <end position="328"/>
    </location>
</feature>
<feature type="transmembrane region" description="Helical" evidence="9">
    <location>
        <begin position="392"/>
        <end position="411"/>
    </location>
</feature>
<comment type="similarity">
    <text evidence="2 8">Belongs to the MLO family.</text>
</comment>
<accession>A0AAN9T3L2</accession>
<evidence type="ECO:0000256" key="8">
    <source>
        <dbReference type="RuleBase" id="RU280816"/>
    </source>
</evidence>
<feature type="transmembrane region" description="Helical" evidence="9">
    <location>
        <begin position="60"/>
        <end position="80"/>
    </location>
</feature>
<dbReference type="Proteomes" id="UP001386955">
    <property type="component" value="Unassembled WGS sequence"/>
</dbReference>
<feature type="transmembrane region" description="Helical" evidence="9">
    <location>
        <begin position="431"/>
        <end position="452"/>
    </location>
</feature>
<feature type="transmembrane region" description="Helical" evidence="9">
    <location>
        <begin position="105"/>
        <end position="122"/>
    </location>
</feature>
<evidence type="ECO:0000256" key="7">
    <source>
        <dbReference type="ARBA" id="ARBA00023265"/>
    </source>
</evidence>
<sequence length="535" mass="62280">MYLNQILYSLNMKTEQLNFVTLTTITFRPKYILNRKACFGNEVQNMAEELNQSLEYTPTWIVAVVCSIIVFISFCVEQALHKLGKYLKHKQTALYEALQKLEEELMLLGFISLLLTVFQGLISDICISSNLATQMLPCKRPRASEGSGNDLIHYDSIINRRRLFSTDTGLDHCRQKGKVPLLSLEALHHLHIFIFVLALVHAIFCVITMLLGGAKIREWKTWEDYCRSNIIESEKDYSEFFETHAEGHWRRAAVVSWLRSFFKQFHGSVTKSDYLALRYGYVKKHHPQNPGYNFYEYMMKTLEVDFKRVVGISWYLWLFVVLFLLMNIEGWHTYFWLAFLPLILLLLVGAKLEHIIARLAQESIEMMGSETVTVKPSDEYFWFTRPSLVLDLLHFILFQNSFEIAFFFWIWCTYGFNSCIMEKIAYIIPRLIMGVIVQVLCSYSTLPLYAIVTQMGTKRKNDKLDEKAESPLIRPEGNSYNRRQSQRMIKESTQIHEQTIVMVEDETSTVELSHIVHAPLGRPKASNIFSSTNIH</sequence>
<dbReference type="GO" id="GO:0006952">
    <property type="term" value="P:defense response"/>
    <property type="evidence" value="ECO:0007669"/>
    <property type="project" value="UniProtKB-KW"/>
</dbReference>
<dbReference type="InterPro" id="IPR004326">
    <property type="entry name" value="Mlo"/>
</dbReference>
<dbReference type="PANTHER" id="PTHR31942">
    <property type="entry name" value="MLO-LIKE PROTEIN 1"/>
    <property type="match status" value="1"/>
</dbReference>
<evidence type="ECO:0000256" key="4">
    <source>
        <dbReference type="ARBA" id="ARBA00022821"/>
    </source>
</evidence>
<evidence type="ECO:0000256" key="6">
    <source>
        <dbReference type="ARBA" id="ARBA00023136"/>
    </source>
</evidence>
<evidence type="ECO:0000256" key="1">
    <source>
        <dbReference type="ARBA" id="ARBA00004141"/>
    </source>
</evidence>
<keyword evidence="6 8" id="KW-0472">Membrane</keyword>
<comment type="function">
    <text evidence="8">May be involved in modulation of pathogen defense and leaf cell death.</text>
</comment>
<evidence type="ECO:0000256" key="2">
    <source>
        <dbReference type="ARBA" id="ARBA00006574"/>
    </source>
</evidence>
<comment type="subcellular location">
    <subcellularLocation>
        <location evidence="1 8">Membrane</location>
        <topology evidence="1 8">Multi-pass membrane protein</topology>
    </subcellularLocation>
</comment>
<keyword evidence="3 8" id="KW-0812">Transmembrane</keyword>
<gene>
    <name evidence="8" type="primary">MLO</name>
    <name evidence="10" type="ORF">VNO78_04400</name>
</gene>
<proteinExistence type="inferred from homology"/>
<dbReference type="GO" id="GO:0016020">
    <property type="term" value="C:membrane"/>
    <property type="evidence" value="ECO:0007669"/>
    <property type="project" value="UniProtKB-SubCell"/>
</dbReference>
<evidence type="ECO:0000313" key="11">
    <source>
        <dbReference type="Proteomes" id="UP001386955"/>
    </source>
</evidence>
<keyword evidence="11" id="KW-1185">Reference proteome</keyword>
<reference evidence="10 11" key="1">
    <citation type="submission" date="2024-01" db="EMBL/GenBank/DDBJ databases">
        <title>The genomes of 5 underutilized Papilionoideae crops provide insights into root nodulation and disease resistanc.</title>
        <authorList>
            <person name="Jiang F."/>
        </authorList>
    </citation>
    <scope>NUCLEOTIDE SEQUENCE [LARGE SCALE GENOMIC DNA]</scope>
    <source>
        <strain evidence="10">DUOXIRENSHENG_FW03</strain>
        <tissue evidence="10">Leaves</tissue>
    </source>
</reference>
<dbReference type="EMBL" id="JAYMYS010000001">
    <property type="protein sequence ID" value="KAK7412780.1"/>
    <property type="molecule type" value="Genomic_DNA"/>
</dbReference>
<comment type="domain">
    <text evidence="8">The C-terminus contains a calmodulin-binding domain, which binds calmodulin in a calcium-dependent fashion.</text>
</comment>
<evidence type="ECO:0000256" key="3">
    <source>
        <dbReference type="ARBA" id="ARBA00022692"/>
    </source>
</evidence>
<evidence type="ECO:0000256" key="9">
    <source>
        <dbReference type="SAM" id="Phobius"/>
    </source>
</evidence>
<dbReference type="GO" id="GO:0005516">
    <property type="term" value="F:calmodulin binding"/>
    <property type="evidence" value="ECO:0007669"/>
    <property type="project" value="UniProtKB-KW"/>
</dbReference>
<comment type="caution">
    <text evidence="10">The sequence shown here is derived from an EMBL/GenBank/DDBJ whole genome shotgun (WGS) entry which is preliminary data.</text>
</comment>
<evidence type="ECO:0000256" key="5">
    <source>
        <dbReference type="ARBA" id="ARBA00022989"/>
    </source>
</evidence>
<dbReference type="PANTHER" id="PTHR31942:SF54">
    <property type="entry name" value="MLO-LIKE PROTEIN 13"/>
    <property type="match status" value="1"/>
</dbReference>
<evidence type="ECO:0000313" key="10">
    <source>
        <dbReference type="EMBL" id="KAK7412780.1"/>
    </source>
</evidence>
<name>A0AAN9T3L2_PSOTE</name>
<dbReference type="Pfam" id="PF03094">
    <property type="entry name" value="Mlo"/>
    <property type="match status" value="1"/>
</dbReference>
<keyword evidence="4 8" id="KW-0611">Plant defense</keyword>
<keyword evidence="7 8" id="KW-0568">Pathogenesis-related protein</keyword>
<keyword evidence="5 8" id="KW-1133">Transmembrane helix</keyword>
<keyword evidence="8" id="KW-0112">Calmodulin-binding</keyword>
<organism evidence="10 11">
    <name type="scientific">Psophocarpus tetragonolobus</name>
    <name type="common">Winged bean</name>
    <name type="synonym">Dolichos tetragonolobus</name>
    <dbReference type="NCBI Taxonomy" id="3891"/>
    <lineage>
        <taxon>Eukaryota</taxon>
        <taxon>Viridiplantae</taxon>
        <taxon>Streptophyta</taxon>
        <taxon>Embryophyta</taxon>
        <taxon>Tracheophyta</taxon>
        <taxon>Spermatophyta</taxon>
        <taxon>Magnoliopsida</taxon>
        <taxon>eudicotyledons</taxon>
        <taxon>Gunneridae</taxon>
        <taxon>Pentapetalae</taxon>
        <taxon>rosids</taxon>
        <taxon>fabids</taxon>
        <taxon>Fabales</taxon>
        <taxon>Fabaceae</taxon>
        <taxon>Papilionoideae</taxon>
        <taxon>50 kb inversion clade</taxon>
        <taxon>NPAAA clade</taxon>
        <taxon>indigoferoid/millettioid clade</taxon>
        <taxon>Phaseoleae</taxon>
        <taxon>Psophocarpus</taxon>
    </lineage>
</organism>
<feature type="transmembrane region" description="Helical" evidence="9">
    <location>
        <begin position="334"/>
        <end position="352"/>
    </location>
</feature>
<dbReference type="AlphaFoldDB" id="A0AAN9T3L2"/>
<feature type="transmembrane region" description="Helical" evidence="9">
    <location>
        <begin position="190"/>
        <end position="211"/>
    </location>
</feature>
<protein>
    <recommendedName>
        <fullName evidence="8">MLO-like protein</fullName>
    </recommendedName>
</protein>